<dbReference type="HOGENOM" id="CLU_1431287_0_0_1"/>
<feature type="non-terminal residue" evidence="1">
    <location>
        <position position="1"/>
    </location>
</feature>
<sequence>QRKLIMEHIAPTIARMHLTFPLAMDTLFSPALITRFAVSKSVDCTDLSASDHFFDAIIQNAFIPLQRNRHVWRSCIMPVPNDSGRVPVHTFNHEEFYSSSRPYSPPLSDVEEDEVEHIIIETSYNPLSSENQRFKAPRNKVDNSIWSAKERLSAEAGERVRSIEGLKMKLAQLYHNGVKIRQDAYLRIPM</sequence>
<reference evidence="1 2" key="1">
    <citation type="submission" date="2014-04" db="EMBL/GenBank/DDBJ databases">
        <authorList>
            <consortium name="DOE Joint Genome Institute"/>
            <person name="Kuo A."/>
            <person name="Ruytinx J."/>
            <person name="Rineau F."/>
            <person name="Colpaert J."/>
            <person name="Kohler A."/>
            <person name="Nagy L.G."/>
            <person name="Floudas D."/>
            <person name="Copeland A."/>
            <person name="Barry K.W."/>
            <person name="Cichocki N."/>
            <person name="Veneault-Fourrey C."/>
            <person name="LaButti K."/>
            <person name="Lindquist E.A."/>
            <person name="Lipzen A."/>
            <person name="Lundell T."/>
            <person name="Morin E."/>
            <person name="Murat C."/>
            <person name="Sun H."/>
            <person name="Tunlid A."/>
            <person name="Henrissat B."/>
            <person name="Grigoriev I.V."/>
            <person name="Hibbett D.S."/>
            <person name="Martin F."/>
            <person name="Nordberg H.P."/>
            <person name="Cantor M.N."/>
            <person name="Hua S.X."/>
        </authorList>
    </citation>
    <scope>NUCLEOTIDE SEQUENCE [LARGE SCALE GENOMIC DNA]</scope>
    <source>
        <strain evidence="1 2">UH-Slu-Lm8-n1</strain>
    </source>
</reference>
<dbReference type="EMBL" id="KN836345">
    <property type="protein sequence ID" value="KIK32201.1"/>
    <property type="molecule type" value="Genomic_DNA"/>
</dbReference>
<accession>A0A0C9ZSD0</accession>
<dbReference type="AlphaFoldDB" id="A0A0C9ZSD0"/>
<dbReference type="OrthoDB" id="2690740at2759"/>
<evidence type="ECO:0000313" key="1">
    <source>
        <dbReference type="EMBL" id="KIK32201.1"/>
    </source>
</evidence>
<gene>
    <name evidence="1" type="ORF">CY34DRAFT_46701</name>
</gene>
<protein>
    <submittedName>
        <fullName evidence="1">Uncharacterized protein</fullName>
    </submittedName>
</protein>
<feature type="non-terminal residue" evidence="1">
    <location>
        <position position="190"/>
    </location>
</feature>
<dbReference type="InParanoid" id="A0A0C9ZSD0"/>
<organism evidence="1 2">
    <name type="scientific">Suillus luteus UH-Slu-Lm8-n1</name>
    <dbReference type="NCBI Taxonomy" id="930992"/>
    <lineage>
        <taxon>Eukaryota</taxon>
        <taxon>Fungi</taxon>
        <taxon>Dikarya</taxon>
        <taxon>Basidiomycota</taxon>
        <taxon>Agaricomycotina</taxon>
        <taxon>Agaricomycetes</taxon>
        <taxon>Agaricomycetidae</taxon>
        <taxon>Boletales</taxon>
        <taxon>Suillineae</taxon>
        <taxon>Suillaceae</taxon>
        <taxon>Suillus</taxon>
    </lineage>
</organism>
<proteinExistence type="predicted"/>
<name>A0A0C9ZSD0_9AGAM</name>
<keyword evidence="2" id="KW-1185">Reference proteome</keyword>
<reference evidence="2" key="2">
    <citation type="submission" date="2015-01" db="EMBL/GenBank/DDBJ databases">
        <title>Evolutionary Origins and Diversification of the Mycorrhizal Mutualists.</title>
        <authorList>
            <consortium name="DOE Joint Genome Institute"/>
            <consortium name="Mycorrhizal Genomics Consortium"/>
            <person name="Kohler A."/>
            <person name="Kuo A."/>
            <person name="Nagy L.G."/>
            <person name="Floudas D."/>
            <person name="Copeland A."/>
            <person name="Barry K.W."/>
            <person name="Cichocki N."/>
            <person name="Veneault-Fourrey C."/>
            <person name="LaButti K."/>
            <person name="Lindquist E.A."/>
            <person name="Lipzen A."/>
            <person name="Lundell T."/>
            <person name="Morin E."/>
            <person name="Murat C."/>
            <person name="Riley R."/>
            <person name="Ohm R."/>
            <person name="Sun H."/>
            <person name="Tunlid A."/>
            <person name="Henrissat B."/>
            <person name="Grigoriev I.V."/>
            <person name="Hibbett D.S."/>
            <person name="Martin F."/>
        </authorList>
    </citation>
    <scope>NUCLEOTIDE SEQUENCE [LARGE SCALE GENOMIC DNA]</scope>
    <source>
        <strain evidence="2">UH-Slu-Lm8-n1</strain>
    </source>
</reference>
<evidence type="ECO:0000313" key="2">
    <source>
        <dbReference type="Proteomes" id="UP000054485"/>
    </source>
</evidence>
<dbReference type="Proteomes" id="UP000054485">
    <property type="component" value="Unassembled WGS sequence"/>
</dbReference>